<evidence type="ECO:0000256" key="1">
    <source>
        <dbReference type="ARBA" id="ARBA00006865"/>
    </source>
</evidence>
<dbReference type="InterPro" id="IPR050546">
    <property type="entry name" value="Glycosyl_Hydrlase_16"/>
</dbReference>
<comment type="similarity">
    <text evidence="1">Belongs to the glycosyl hydrolase 16 family.</text>
</comment>
<reference evidence="4 5" key="1">
    <citation type="submission" date="2019-08" db="EMBL/GenBank/DDBJ databases">
        <title>Deep-cultivation of Planctomycetes and their phenomic and genomic characterization uncovers novel biology.</title>
        <authorList>
            <person name="Wiegand S."/>
            <person name="Jogler M."/>
            <person name="Boedeker C."/>
            <person name="Pinto D."/>
            <person name="Vollmers J."/>
            <person name="Rivas-Marin E."/>
            <person name="Kohn T."/>
            <person name="Peeters S.H."/>
            <person name="Heuer A."/>
            <person name="Rast P."/>
            <person name="Oberbeckmann S."/>
            <person name="Bunk B."/>
            <person name="Jeske O."/>
            <person name="Meyerdierks A."/>
            <person name="Storesund J.E."/>
            <person name="Kallscheuer N."/>
            <person name="Luecker S."/>
            <person name="Lage O.M."/>
            <person name="Pohl T."/>
            <person name="Merkel B.J."/>
            <person name="Hornburger P."/>
            <person name="Mueller R.-W."/>
            <person name="Bruemmer F."/>
            <person name="Labrenz M."/>
            <person name="Spormann A.M."/>
            <person name="Op den Camp H."/>
            <person name="Overmann J."/>
            <person name="Amann R."/>
            <person name="Jetten M.S.M."/>
            <person name="Mascher T."/>
            <person name="Medema M.H."/>
            <person name="Devos D.P."/>
            <person name="Kaster A.-K."/>
            <person name="Ovreas L."/>
            <person name="Rohde M."/>
            <person name="Galperin M.Y."/>
            <person name="Jogler C."/>
        </authorList>
    </citation>
    <scope>NUCLEOTIDE SEQUENCE [LARGE SCALE GENOMIC DNA]</scope>
    <source>
        <strain evidence="4 5">UC8</strain>
    </source>
</reference>
<dbReference type="PROSITE" id="PS51762">
    <property type="entry name" value="GH16_2"/>
    <property type="match status" value="1"/>
</dbReference>
<dbReference type="PANTHER" id="PTHR10963">
    <property type="entry name" value="GLYCOSYL HYDROLASE-RELATED"/>
    <property type="match status" value="1"/>
</dbReference>
<evidence type="ECO:0000256" key="2">
    <source>
        <dbReference type="SAM" id="SignalP"/>
    </source>
</evidence>
<dbReference type="Proteomes" id="UP000325286">
    <property type="component" value="Chromosome"/>
</dbReference>
<feature type="signal peptide" evidence="2">
    <location>
        <begin position="1"/>
        <end position="24"/>
    </location>
</feature>
<proteinExistence type="inferred from homology"/>
<dbReference type="CDD" id="cd08023">
    <property type="entry name" value="GH16_laminarinase_like"/>
    <property type="match status" value="1"/>
</dbReference>
<evidence type="ECO:0000313" key="4">
    <source>
        <dbReference type="EMBL" id="QEG38713.1"/>
    </source>
</evidence>
<organism evidence="4 5">
    <name type="scientific">Roseimaritima ulvae</name>
    <dbReference type="NCBI Taxonomy" id="980254"/>
    <lineage>
        <taxon>Bacteria</taxon>
        <taxon>Pseudomonadati</taxon>
        <taxon>Planctomycetota</taxon>
        <taxon>Planctomycetia</taxon>
        <taxon>Pirellulales</taxon>
        <taxon>Pirellulaceae</taxon>
        <taxon>Roseimaritima</taxon>
    </lineage>
</organism>
<dbReference type="PANTHER" id="PTHR10963:SF55">
    <property type="entry name" value="GLYCOSIDE HYDROLASE FAMILY 16 PROTEIN"/>
    <property type="match status" value="1"/>
</dbReference>
<dbReference type="Pfam" id="PF00722">
    <property type="entry name" value="Glyco_hydro_16"/>
    <property type="match status" value="1"/>
</dbReference>
<dbReference type="AlphaFoldDB" id="A0A5B9QXN0"/>
<feature type="domain" description="GH16" evidence="3">
    <location>
        <begin position="16"/>
        <end position="272"/>
    </location>
</feature>
<keyword evidence="4" id="KW-0326">Glycosidase</keyword>
<gene>
    <name evidence="4" type="primary">glcA</name>
    <name evidence="4" type="ORF">UC8_06710</name>
</gene>
<dbReference type="RefSeq" id="WP_162276062.1">
    <property type="nucleotide sequence ID" value="NZ_CP042914.1"/>
</dbReference>
<dbReference type="GO" id="GO:0042973">
    <property type="term" value="F:glucan endo-1,3-beta-D-glucosidase activity"/>
    <property type="evidence" value="ECO:0007669"/>
    <property type="project" value="UniProtKB-EC"/>
</dbReference>
<evidence type="ECO:0000313" key="5">
    <source>
        <dbReference type="Proteomes" id="UP000325286"/>
    </source>
</evidence>
<evidence type="ECO:0000259" key="3">
    <source>
        <dbReference type="PROSITE" id="PS51762"/>
    </source>
</evidence>
<sequence length="272" mass="30806" precursor="true">MLLRPFCLLLPLMLAATWPQPVVAEDPTPRFTKLVWQDEFNGDALDYSKWGVEVNAFGGGNGELQIYTDRPENVRVEDGHLVLEAHRDRAAVSGVSREYSSGRVRTKHRGDWKYGRIEVRAKLPDGQGVWPAIWMLPTDDAYGTWAASGEIDIMEMRGQQPDTVLGTLHYGATWPKNTHSGQPYQLPEGSFADAFHTFAVVWQPGQIEWWIDGRRVQTQTKWHSTGGDFPAPFDRRFHLLLNLAVGGGFVGPPDDTTPWPRKMEVDYVRVYQ</sequence>
<dbReference type="InterPro" id="IPR013320">
    <property type="entry name" value="ConA-like_dom_sf"/>
</dbReference>
<dbReference type="InterPro" id="IPR000757">
    <property type="entry name" value="Beta-glucanase-like"/>
</dbReference>
<dbReference type="EMBL" id="CP042914">
    <property type="protein sequence ID" value="QEG38713.1"/>
    <property type="molecule type" value="Genomic_DNA"/>
</dbReference>
<protein>
    <submittedName>
        <fullName evidence="4">Glucan endo-1,3-beta-glucosidase A1</fullName>
        <ecNumber evidence="4">3.2.1.39</ecNumber>
    </submittedName>
</protein>
<accession>A0A5B9QXN0</accession>
<keyword evidence="5" id="KW-1185">Reference proteome</keyword>
<dbReference type="SUPFAM" id="SSF49899">
    <property type="entry name" value="Concanavalin A-like lectins/glucanases"/>
    <property type="match status" value="1"/>
</dbReference>
<feature type="chain" id="PRO_5023073768" evidence="2">
    <location>
        <begin position="25"/>
        <end position="272"/>
    </location>
</feature>
<dbReference type="EC" id="3.2.1.39" evidence="4"/>
<keyword evidence="4" id="KW-0378">Hydrolase</keyword>
<name>A0A5B9QXN0_9BACT</name>
<keyword evidence="2" id="KW-0732">Signal</keyword>
<dbReference type="GO" id="GO:0005975">
    <property type="term" value="P:carbohydrate metabolic process"/>
    <property type="evidence" value="ECO:0007669"/>
    <property type="project" value="InterPro"/>
</dbReference>
<dbReference type="Gene3D" id="2.60.120.200">
    <property type="match status" value="1"/>
</dbReference>
<dbReference type="KEGG" id="rul:UC8_06710"/>